<keyword evidence="2" id="KW-1185">Reference proteome</keyword>
<sequence>MSRAFLFLLYLTVLQLHSLCKMLVLYNSCIIIIIKVTAGAD</sequence>
<accession>A0ABN9DEN8</accession>
<gene>
    <name evidence="1" type="ORF">SPARVUS_LOCUS7166241</name>
</gene>
<name>A0ABN9DEN8_9NEOB</name>
<reference evidence="1" key="1">
    <citation type="submission" date="2023-05" db="EMBL/GenBank/DDBJ databases">
        <authorList>
            <person name="Stuckert A."/>
        </authorList>
    </citation>
    <scope>NUCLEOTIDE SEQUENCE</scope>
</reference>
<comment type="caution">
    <text evidence="1">The sequence shown here is derived from an EMBL/GenBank/DDBJ whole genome shotgun (WGS) entry which is preliminary data.</text>
</comment>
<dbReference type="EMBL" id="CATNWA010014362">
    <property type="protein sequence ID" value="CAI9570927.1"/>
    <property type="molecule type" value="Genomic_DNA"/>
</dbReference>
<evidence type="ECO:0000313" key="1">
    <source>
        <dbReference type="EMBL" id="CAI9570927.1"/>
    </source>
</evidence>
<protein>
    <submittedName>
        <fullName evidence="1">Uncharacterized protein</fullName>
    </submittedName>
</protein>
<organism evidence="1 2">
    <name type="scientific">Staurois parvus</name>
    <dbReference type="NCBI Taxonomy" id="386267"/>
    <lineage>
        <taxon>Eukaryota</taxon>
        <taxon>Metazoa</taxon>
        <taxon>Chordata</taxon>
        <taxon>Craniata</taxon>
        <taxon>Vertebrata</taxon>
        <taxon>Euteleostomi</taxon>
        <taxon>Amphibia</taxon>
        <taxon>Batrachia</taxon>
        <taxon>Anura</taxon>
        <taxon>Neobatrachia</taxon>
        <taxon>Ranoidea</taxon>
        <taxon>Ranidae</taxon>
        <taxon>Staurois</taxon>
    </lineage>
</organism>
<proteinExistence type="predicted"/>
<evidence type="ECO:0000313" key="2">
    <source>
        <dbReference type="Proteomes" id="UP001162483"/>
    </source>
</evidence>
<dbReference type="Proteomes" id="UP001162483">
    <property type="component" value="Unassembled WGS sequence"/>
</dbReference>